<name>A0AAD6UFE0_9AGAR</name>
<dbReference type="GO" id="GO:0005737">
    <property type="term" value="C:cytoplasm"/>
    <property type="evidence" value="ECO:0007669"/>
    <property type="project" value="TreeGrafter"/>
</dbReference>
<organism evidence="2 3">
    <name type="scientific">Mycena belliarum</name>
    <dbReference type="NCBI Taxonomy" id="1033014"/>
    <lineage>
        <taxon>Eukaryota</taxon>
        <taxon>Fungi</taxon>
        <taxon>Dikarya</taxon>
        <taxon>Basidiomycota</taxon>
        <taxon>Agaricomycotina</taxon>
        <taxon>Agaricomycetes</taxon>
        <taxon>Agaricomycetidae</taxon>
        <taxon>Agaricales</taxon>
        <taxon>Marasmiineae</taxon>
        <taxon>Mycenaceae</taxon>
        <taxon>Mycena</taxon>
    </lineage>
</organism>
<sequence>MPEHITLYTAKICPFVHRVELALAEAKVGYKRCEIDLANKPQWYAPQEFYP</sequence>
<dbReference type="Gene3D" id="3.40.30.10">
    <property type="entry name" value="Glutaredoxin"/>
    <property type="match status" value="1"/>
</dbReference>
<dbReference type="Pfam" id="PF13417">
    <property type="entry name" value="GST_N_3"/>
    <property type="match status" value="1"/>
</dbReference>
<comment type="caution">
    <text evidence="2">The sequence shown here is derived from an EMBL/GenBank/DDBJ whole genome shotgun (WGS) entry which is preliminary data.</text>
</comment>
<accession>A0AAD6UFE0</accession>
<dbReference type="InterPro" id="IPR050983">
    <property type="entry name" value="GST_Omega/HSP26"/>
</dbReference>
<evidence type="ECO:0000313" key="2">
    <source>
        <dbReference type="EMBL" id="KAJ7100764.1"/>
    </source>
</evidence>
<evidence type="ECO:0000313" key="3">
    <source>
        <dbReference type="Proteomes" id="UP001222325"/>
    </source>
</evidence>
<reference evidence="2" key="1">
    <citation type="submission" date="2023-03" db="EMBL/GenBank/DDBJ databases">
        <title>Massive genome expansion in bonnet fungi (Mycena s.s.) driven by repeated elements and novel gene families across ecological guilds.</title>
        <authorList>
            <consortium name="Lawrence Berkeley National Laboratory"/>
            <person name="Harder C.B."/>
            <person name="Miyauchi S."/>
            <person name="Viragh M."/>
            <person name="Kuo A."/>
            <person name="Thoen E."/>
            <person name="Andreopoulos B."/>
            <person name="Lu D."/>
            <person name="Skrede I."/>
            <person name="Drula E."/>
            <person name="Henrissat B."/>
            <person name="Morin E."/>
            <person name="Kohler A."/>
            <person name="Barry K."/>
            <person name="LaButti K."/>
            <person name="Morin E."/>
            <person name="Salamov A."/>
            <person name="Lipzen A."/>
            <person name="Mereny Z."/>
            <person name="Hegedus B."/>
            <person name="Baldrian P."/>
            <person name="Stursova M."/>
            <person name="Weitz H."/>
            <person name="Taylor A."/>
            <person name="Grigoriev I.V."/>
            <person name="Nagy L.G."/>
            <person name="Martin F."/>
            <person name="Kauserud H."/>
        </authorList>
    </citation>
    <scope>NUCLEOTIDE SEQUENCE</scope>
    <source>
        <strain evidence="2">CBHHK173m</strain>
    </source>
</reference>
<keyword evidence="3" id="KW-1185">Reference proteome</keyword>
<dbReference type="AlphaFoldDB" id="A0AAD6UFE0"/>
<feature type="domain" description="GST N-terminal" evidence="1">
    <location>
        <begin position="3"/>
        <end position="51"/>
    </location>
</feature>
<gene>
    <name evidence="2" type="ORF">B0H15DRAFT_944055</name>
</gene>
<dbReference type="EMBL" id="JARJCN010000005">
    <property type="protein sequence ID" value="KAJ7100764.1"/>
    <property type="molecule type" value="Genomic_DNA"/>
</dbReference>
<dbReference type="Proteomes" id="UP001222325">
    <property type="component" value="Unassembled WGS sequence"/>
</dbReference>
<protein>
    <recommendedName>
        <fullName evidence="1">GST N-terminal domain-containing protein</fullName>
    </recommendedName>
</protein>
<dbReference type="PANTHER" id="PTHR43968">
    <property type="match status" value="1"/>
</dbReference>
<proteinExistence type="predicted"/>
<dbReference type="PROSITE" id="PS50404">
    <property type="entry name" value="GST_NTER"/>
    <property type="match status" value="1"/>
</dbReference>
<dbReference type="PANTHER" id="PTHR43968:SF6">
    <property type="entry name" value="GLUTATHIONE S-TRANSFERASE OMEGA"/>
    <property type="match status" value="1"/>
</dbReference>
<dbReference type="SUPFAM" id="SSF52833">
    <property type="entry name" value="Thioredoxin-like"/>
    <property type="match status" value="1"/>
</dbReference>
<dbReference type="CDD" id="cd00570">
    <property type="entry name" value="GST_N_family"/>
    <property type="match status" value="1"/>
</dbReference>
<evidence type="ECO:0000259" key="1">
    <source>
        <dbReference type="PROSITE" id="PS50404"/>
    </source>
</evidence>
<dbReference type="InterPro" id="IPR004045">
    <property type="entry name" value="Glutathione_S-Trfase_N"/>
</dbReference>
<dbReference type="InterPro" id="IPR036249">
    <property type="entry name" value="Thioredoxin-like_sf"/>
</dbReference>